<dbReference type="EMBL" id="BPPX01000053">
    <property type="protein sequence ID" value="GJC90400.1"/>
    <property type="molecule type" value="Genomic_DNA"/>
</dbReference>
<accession>A0AA37LYI6</accession>
<keyword evidence="2" id="KW-1185">Reference proteome</keyword>
<comment type="caution">
    <text evidence="1">The sequence shown here is derived from an EMBL/GenBank/DDBJ whole genome shotgun (WGS) entry which is preliminary data.</text>
</comment>
<reference evidence="1 2" key="1">
    <citation type="submission" date="2021-07" db="EMBL/GenBank/DDBJ databases">
        <title>Genome data of Colletotrichum spaethianum.</title>
        <authorList>
            <person name="Utami Y.D."/>
            <person name="Hiruma K."/>
        </authorList>
    </citation>
    <scope>NUCLEOTIDE SEQUENCE [LARGE SCALE GENOMIC DNA]</scope>
    <source>
        <strain evidence="1 2">MAFF 242679</strain>
    </source>
</reference>
<dbReference type="Proteomes" id="UP001055172">
    <property type="component" value="Unassembled WGS sequence"/>
</dbReference>
<gene>
    <name evidence="1" type="ORF">ColLi_13238</name>
</gene>
<organism evidence="1 2">
    <name type="scientific">Colletotrichum liriopes</name>
    <dbReference type="NCBI Taxonomy" id="708192"/>
    <lineage>
        <taxon>Eukaryota</taxon>
        <taxon>Fungi</taxon>
        <taxon>Dikarya</taxon>
        <taxon>Ascomycota</taxon>
        <taxon>Pezizomycotina</taxon>
        <taxon>Sordariomycetes</taxon>
        <taxon>Hypocreomycetidae</taxon>
        <taxon>Glomerellales</taxon>
        <taxon>Glomerellaceae</taxon>
        <taxon>Colletotrichum</taxon>
        <taxon>Colletotrichum spaethianum species complex</taxon>
    </lineage>
</organism>
<name>A0AA37LYI6_9PEZI</name>
<sequence length="64" mass="6920">MEEMGILSLRNRSSSPPGFSAYAPPAAAGLTRYLCCSSESVQFSEVYGPVIHGTLTATDLIRRR</sequence>
<protein>
    <submittedName>
        <fullName evidence="1">Uncharacterized protein</fullName>
    </submittedName>
</protein>
<dbReference type="AlphaFoldDB" id="A0AA37LYI6"/>
<evidence type="ECO:0000313" key="1">
    <source>
        <dbReference type="EMBL" id="GJC90400.1"/>
    </source>
</evidence>
<proteinExistence type="predicted"/>
<evidence type="ECO:0000313" key="2">
    <source>
        <dbReference type="Proteomes" id="UP001055172"/>
    </source>
</evidence>